<feature type="transmembrane region" description="Helical" evidence="6">
    <location>
        <begin position="331"/>
        <end position="350"/>
    </location>
</feature>
<dbReference type="Proteomes" id="UP000184184">
    <property type="component" value="Unassembled WGS sequence"/>
</dbReference>
<dbReference type="PANTHER" id="PTHR30294:SF29">
    <property type="entry name" value="MULTIDRUG ABC TRANSPORTER PERMEASE YBHS-RELATED"/>
    <property type="match status" value="1"/>
</dbReference>
<dbReference type="InterPro" id="IPR051449">
    <property type="entry name" value="ABC-2_transporter_component"/>
</dbReference>
<gene>
    <name evidence="8" type="ORF">SAMN05216179_0249</name>
</gene>
<evidence type="ECO:0000256" key="6">
    <source>
        <dbReference type="SAM" id="Phobius"/>
    </source>
</evidence>
<feature type="transmembrane region" description="Helical" evidence="6">
    <location>
        <begin position="386"/>
        <end position="408"/>
    </location>
</feature>
<reference evidence="8 9" key="1">
    <citation type="submission" date="2016-11" db="EMBL/GenBank/DDBJ databases">
        <authorList>
            <person name="Jaros S."/>
            <person name="Januszkiewicz K."/>
            <person name="Wedrychowicz H."/>
        </authorList>
    </citation>
    <scope>NUCLEOTIDE SEQUENCE [LARGE SCALE GENOMIC DNA]</scope>
    <source>
        <strain evidence="8 9">CGMCC 1.10681</strain>
    </source>
</reference>
<feature type="transmembrane region" description="Helical" evidence="6">
    <location>
        <begin position="200"/>
        <end position="225"/>
    </location>
</feature>
<feature type="domain" description="ABC-2 type transporter transmembrane" evidence="7">
    <location>
        <begin position="30"/>
        <end position="405"/>
    </location>
</feature>
<feature type="transmembrane region" description="Helical" evidence="6">
    <location>
        <begin position="246"/>
        <end position="272"/>
    </location>
</feature>
<keyword evidence="9" id="KW-1185">Reference proteome</keyword>
<accession>A0A1M7J4Q6</accession>
<evidence type="ECO:0000256" key="3">
    <source>
        <dbReference type="ARBA" id="ARBA00022692"/>
    </source>
</evidence>
<evidence type="ECO:0000256" key="5">
    <source>
        <dbReference type="ARBA" id="ARBA00023136"/>
    </source>
</evidence>
<dbReference type="Pfam" id="PF12698">
    <property type="entry name" value="ABC2_membrane_3"/>
    <property type="match status" value="1"/>
</dbReference>
<keyword evidence="5 6" id="KW-0472">Membrane</keyword>
<dbReference type="GO" id="GO:0005886">
    <property type="term" value="C:plasma membrane"/>
    <property type="evidence" value="ECO:0007669"/>
    <property type="project" value="UniProtKB-SubCell"/>
</dbReference>
<feature type="transmembrane region" description="Helical" evidence="6">
    <location>
        <begin position="356"/>
        <end position="374"/>
    </location>
</feature>
<keyword evidence="3 6" id="KW-0812">Transmembrane</keyword>
<dbReference type="STRING" id="1027249.SAMN05216179_0249"/>
<dbReference type="EMBL" id="FRCZ01000001">
    <property type="protein sequence ID" value="SHM47942.1"/>
    <property type="molecule type" value="Genomic_DNA"/>
</dbReference>
<evidence type="ECO:0000313" key="9">
    <source>
        <dbReference type="Proteomes" id="UP000184184"/>
    </source>
</evidence>
<keyword evidence="2" id="KW-1003">Cell membrane</keyword>
<keyword evidence="4 6" id="KW-1133">Transmembrane helix</keyword>
<proteinExistence type="predicted"/>
<dbReference type="AlphaFoldDB" id="A0A1M7J4Q6"/>
<dbReference type="PANTHER" id="PTHR30294">
    <property type="entry name" value="MEMBRANE COMPONENT OF ABC TRANSPORTER YHHJ-RELATED"/>
    <property type="match status" value="1"/>
</dbReference>
<protein>
    <submittedName>
        <fullName evidence="8">ABC-2 type transport system permease protein</fullName>
    </submittedName>
</protein>
<evidence type="ECO:0000256" key="2">
    <source>
        <dbReference type="ARBA" id="ARBA00022475"/>
    </source>
</evidence>
<name>A0A1M7J4Q6_9BACI</name>
<comment type="subcellular location">
    <subcellularLocation>
        <location evidence="1">Cell membrane</location>
        <topology evidence="1">Multi-pass membrane protein</topology>
    </subcellularLocation>
</comment>
<evidence type="ECO:0000256" key="4">
    <source>
        <dbReference type="ARBA" id="ARBA00022989"/>
    </source>
</evidence>
<feature type="transmembrane region" description="Helical" evidence="6">
    <location>
        <begin position="292"/>
        <end position="319"/>
    </location>
</feature>
<sequence>MTSLLRKRVSPMNKFWIVFSHTYMSKIKSKSFIITTAIFLLFIVLMANIQSVIDLFESEGEVDQVAVITESEEVYQQLESRLTANDSDFEIEHFEASIEEAKEAVTDEQYVAALEISETADGLPSAVYHSKDYSNQSMEMRLQNELQQIKVEMATNQSEIDPAIITGIYEPMTFESELIAPSDGETSTVKSEDELSSARGLVYVILFLLYFTVISYGNMIAMDIANEKTSRVMEILISSSSPVSQMFAKITGIGLVGLTQIVAFLGVGYLVITQKQDELVGGFFEFFGLSDISTSTFIYAIIFFLLGYFLYATLAAMLGSLVSRTEDVQQLMMPVTLLIVAAFMITMFGLSMPDSTIVVVSSYIPFFSPLAMFLRVGLLEIPFWEIGLSILILIATIALFAVVGARVYRGGVLMYGTSTSLKDFKKALQLSKKE</sequence>
<evidence type="ECO:0000313" key="8">
    <source>
        <dbReference type="EMBL" id="SHM47942.1"/>
    </source>
</evidence>
<dbReference type="InterPro" id="IPR013525">
    <property type="entry name" value="ABC2_TM"/>
</dbReference>
<evidence type="ECO:0000256" key="1">
    <source>
        <dbReference type="ARBA" id="ARBA00004651"/>
    </source>
</evidence>
<dbReference type="GO" id="GO:0140359">
    <property type="term" value="F:ABC-type transporter activity"/>
    <property type="evidence" value="ECO:0007669"/>
    <property type="project" value="InterPro"/>
</dbReference>
<organism evidence="8 9">
    <name type="scientific">Gracilibacillus kekensis</name>
    <dbReference type="NCBI Taxonomy" id="1027249"/>
    <lineage>
        <taxon>Bacteria</taxon>
        <taxon>Bacillati</taxon>
        <taxon>Bacillota</taxon>
        <taxon>Bacilli</taxon>
        <taxon>Bacillales</taxon>
        <taxon>Bacillaceae</taxon>
        <taxon>Gracilibacillus</taxon>
    </lineage>
</organism>
<evidence type="ECO:0000259" key="7">
    <source>
        <dbReference type="Pfam" id="PF12698"/>
    </source>
</evidence>